<dbReference type="Proteomes" id="UP001595912">
    <property type="component" value="Unassembled WGS sequence"/>
</dbReference>
<proteinExistence type="predicted"/>
<dbReference type="InterPro" id="IPR025412">
    <property type="entry name" value="DUF4304"/>
</dbReference>
<protein>
    <submittedName>
        <fullName evidence="1">DUF4304 domain-containing protein</fullName>
    </submittedName>
</protein>
<name>A0ABV9VRJ4_9ACTN</name>
<dbReference type="EMBL" id="JBHSIU010000011">
    <property type="protein sequence ID" value="MFC4998299.1"/>
    <property type="molecule type" value="Genomic_DNA"/>
</dbReference>
<keyword evidence="2" id="KW-1185">Reference proteome</keyword>
<sequence>MTAQESFRAMLRDSIGPVLRDAGFTGTAPTWCLRSGRGDFAVVNLARSRWNTADEVRFDVNLALVPQPWWQFSTRFLLDKAPKTPRFHDGLFDKQSHPERRYAGWQHPVLGREGWVVRDAASADVCVEVLREELTTVVIPELVALQHRGTLIATLRAEAQDWGVAFWHGLPRKVAITLVMLDEGPGPELAEAINIVRSLPADRIKARDALLDLLIRTQTQTSTNTP</sequence>
<accession>A0ABV9VRJ4</accession>
<dbReference type="Pfam" id="PF14137">
    <property type="entry name" value="DUF4304"/>
    <property type="match status" value="1"/>
</dbReference>
<comment type="caution">
    <text evidence="1">The sequence shown here is derived from an EMBL/GenBank/DDBJ whole genome shotgun (WGS) entry which is preliminary data.</text>
</comment>
<gene>
    <name evidence="1" type="ORF">ACFPIJ_10685</name>
</gene>
<reference evidence="2" key="1">
    <citation type="journal article" date="2019" name="Int. J. Syst. Evol. Microbiol.">
        <title>The Global Catalogue of Microorganisms (GCM) 10K type strain sequencing project: providing services to taxonomists for standard genome sequencing and annotation.</title>
        <authorList>
            <consortium name="The Broad Institute Genomics Platform"/>
            <consortium name="The Broad Institute Genome Sequencing Center for Infectious Disease"/>
            <person name="Wu L."/>
            <person name="Ma J."/>
        </authorList>
    </citation>
    <scope>NUCLEOTIDE SEQUENCE [LARGE SCALE GENOMIC DNA]</scope>
    <source>
        <strain evidence="2">CGMCC 4.7152</strain>
    </source>
</reference>
<evidence type="ECO:0000313" key="1">
    <source>
        <dbReference type="EMBL" id="MFC4998299.1"/>
    </source>
</evidence>
<evidence type="ECO:0000313" key="2">
    <source>
        <dbReference type="Proteomes" id="UP001595912"/>
    </source>
</evidence>
<organism evidence="1 2">
    <name type="scientific">Dactylosporangium cerinum</name>
    <dbReference type="NCBI Taxonomy" id="1434730"/>
    <lineage>
        <taxon>Bacteria</taxon>
        <taxon>Bacillati</taxon>
        <taxon>Actinomycetota</taxon>
        <taxon>Actinomycetes</taxon>
        <taxon>Micromonosporales</taxon>
        <taxon>Micromonosporaceae</taxon>
        <taxon>Dactylosporangium</taxon>
    </lineage>
</organism>
<dbReference type="RefSeq" id="WP_380114554.1">
    <property type="nucleotide sequence ID" value="NZ_JBHSIU010000011.1"/>
</dbReference>